<evidence type="ECO:0000256" key="4">
    <source>
        <dbReference type="ARBA" id="ARBA00034301"/>
    </source>
</evidence>
<evidence type="ECO:0000256" key="3">
    <source>
        <dbReference type="ARBA" id="ARBA00034221"/>
    </source>
</evidence>
<organism evidence="7 8">
    <name type="scientific">Cohnella herbarum</name>
    <dbReference type="NCBI Taxonomy" id="2728023"/>
    <lineage>
        <taxon>Bacteria</taxon>
        <taxon>Bacillati</taxon>
        <taxon>Bacillota</taxon>
        <taxon>Bacilli</taxon>
        <taxon>Bacillales</taxon>
        <taxon>Paenibacillaceae</taxon>
        <taxon>Cohnella</taxon>
    </lineage>
</organism>
<comment type="catalytic activity">
    <reaction evidence="3">
        <text>3',5'-cyclic CMP + H2O = CMP + H(+)</text>
        <dbReference type="Rhea" id="RHEA:72675"/>
        <dbReference type="ChEBI" id="CHEBI:15377"/>
        <dbReference type="ChEBI" id="CHEBI:15378"/>
        <dbReference type="ChEBI" id="CHEBI:58003"/>
        <dbReference type="ChEBI" id="CHEBI:60377"/>
    </reaction>
    <physiologicalReaction direction="left-to-right" evidence="3">
        <dbReference type="Rhea" id="RHEA:72676"/>
    </physiologicalReaction>
</comment>
<dbReference type="SUPFAM" id="SSF56281">
    <property type="entry name" value="Metallo-hydrolase/oxidoreductase"/>
    <property type="match status" value="1"/>
</dbReference>
<proteinExistence type="predicted"/>
<evidence type="ECO:0000313" key="7">
    <source>
        <dbReference type="EMBL" id="QJD88085.1"/>
    </source>
</evidence>
<gene>
    <name evidence="7" type="ORF">HH215_10330</name>
</gene>
<reference evidence="7 8" key="1">
    <citation type="submission" date="2020-04" db="EMBL/GenBank/DDBJ databases">
        <title>Genome sequencing of novel species.</title>
        <authorList>
            <person name="Heo J."/>
            <person name="Kim S.-J."/>
            <person name="Kim J.-S."/>
            <person name="Hong S.-B."/>
            <person name="Kwon S.-W."/>
        </authorList>
    </citation>
    <scope>NUCLEOTIDE SEQUENCE [LARGE SCALE GENOMIC DNA]</scope>
    <source>
        <strain evidence="7 8">MFER-1</strain>
    </source>
</reference>
<name>A0A7Z2ZQJ2_9BACL</name>
<dbReference type="SMART" id="SM00849">
    <property type="entry name" value="Lactamase_B"/>
    <property type="match status" value="1"/>
</dbReference>
<dbReference type="GO" id="GO:0042781">
    <property type="term" value="F:3'-tRNA processing endoribonuclease activity"/>
    <property type="evidence" value="ECO:0007669"/>
    <property type="project" value="TreeGrafter"/>
</dbReference>
<dbReference type="PANTHER" id="PTHR46018:SF2">
    <property type="entry name" value="ZINC PHOSPHODIESTERASE ELAC PROTEIN 1"/>
    <property type="match status" value="1"/>
</dbReference>
<evidence type="ECO:0000256" key="1">
    <source>
        <dbReference type="ARBA" id="ARBA00022759"/>
    </source>
</evidence>
<protein>
    <submittedName>
        <fullName evidence="7">Ribonuclease Z</fullName>
    </submittedName>
</protein>
<evidence type="ECO:0000259" key="6">
    <source>
        <dbReference type="SMART" id="SM00849"/>
    </source>
</evidence>
<dbReference type="GO" id="GO:0046872">
    <property type="term" value="F:metal ion binding"/>
    <property type="evidence" value="ECO:0007669"/>
    <property type="project" value="UniProtKB-KW"/>
</dbReference>
<keyword evidence="1" id="KW-0540">Nuclease</keyword>
<comment type="catalytic activity">
    <reaction evidence="5">
        <text>3',5'-cyclic UMP + H2O = UMP + H(+)</text>
        <dbReference type="Rhea" id="RHEA:70575"/>
        <dbReference type="ChEBI" id="CHEBI:15377"/>
        <dbReference type="ChEBI" id="CHEBI:15378"/>
        <dbReference type="ChEBI" id="CHEBI:57865"/>
        <dbReference type="ChEBI" id="CHEBI:184387"/>
    </reaction>
    <physiologicalReaction direction="left-to-right" evidence="5">
        <dbReference type="Rhea" id="RHEA:70576"/>
    </physiologicalReaction>
</comment>
<dbReference type="InterPro" id="IPR001279">
    <property type="entry name" value="Metallo-B-lactamas"/>
</dbReference>
<dbReference type="EMBL" id="CP051680">
    <property type="protein sequence ID" value="QJD88085.1"/>
    <property type="molecule type" value="Genomic_DNA"/>
</dbReference>
<evidence type="ECO:0000256" key="2">
    <source>
        <dbReference type="ARBA" id="ARBA00022833"/>
    </source>
</evidence>
<sequence length="257" mass="28796">MDMKVQMLGTGSAFAKAFHNNNALFTVDGRRLLVDCGITAPKALHELGYSFNDLDAVLITHIHGDHIGGLEEFAFQMKFIYGRKPTLYIADTLAEPLWENSLKGGLQQNPSDTLSDYFVLRPIAEGIVHELLPGLQVELIATNHIPNKANYSLLFNGFFFYSGDIVFDGELLESLVSKRGVQLIFHDCQLHPPGVVHACLSQLLTLPAHIQERLYLMHYGDDQPEFIGRTGLMRFIEQQKTYELARLTFAGQSGMIE</sequence>
<keyword evidence="8" id="KW-1185">Reference proteome</keyword>
<comment type="function">
    <text evidence="4">Counteracts the endogenous Pycsar antiviral defense system. Phosphodiesterase that enables metal-dependent hydrolysis of host cyclic nucleotide Pycsar defense signals such as cCMP and cUMP.</text>
</comment>
<keyword evidence="1" id="KW-0255">Endonuclease</keyword>
<dbReference type="InterPro" id="IPR036866">
    <property type="entry name" value="RibonucZ/Hydroxyglut_hydro"/>
</dbReference>
<evidence type="ECO:0000256" key="5">
    <source>
        <dbReference type="ARBA" id="ARBA00048505"/>
    </source>
</evidence>
<keyword evidence="2" id="KW-0862">Zinc</keyword>
<dbReference type="PANTHER" id="PTHR46018">
    <property type="entry name" value="ZINC PHOSPHODIESTERASE ELAC PROTEIN 1"/>
    <property type="match status" value="1"/>
</dbReference>
<dbReference type="Proteomes" id="UP000502248">
    <property type="component" value="Chromosome"/>
</dbReference>
<dbReference type="Gene3D" id="3.60.15.10">
    <property type="entry name" value="Ribonuclease Z/Hydroxyacylglutathione hydrolase-like"/>
    <property type="match status" value="1"/>
</dbReference>
<dbReference type="AlphaFoldDB" id="A0A7Z2ZQJ2"/>
<dbReference type="KEGG" id="cheb:HH215_10330"/>
<dbReference type="Pfam" id="PF23023">
    <property type="entry name" value="Anti-Pycsar_Apyc1"/>
    <property type="match status" value="1"/>
</dbReference>
<evidence type="ECO:0000313" key="8">
    <source>
        <dbReference type="Proteomes" id="UP000502248"/>
    </source>
</evidence>
<feature type="domain" description="Metallo-beta-lactamase" evidence="6">
    <location>
        <begin position="19"/>
        <end position="218"/>
    </location>
</feature>
<keyword evidence="1" id="KW-0378">Hydrolase</keyword>
<accession>A0A7Z2ZQJ2</accession>